<proteinExistence type="predicted"/>
<reference evidence="1" key="1">
    <citation type="submission" date="2021-11" db="EMBL/GenBank/DDBJ databases">
        <title>Study of the species diversity of bacterial strains isolated from a unique natural object - Shulgan-Tash cave (Bashkiria).</title>
        <authorList>
            <person name="Sazanova A.L."/>
            <person name="Chirak E.R."/>
            <person name="Safronova V.I."/>
        </authorList>
    </citation>
    <scope>NUCLEOTIDE SEQUENCE</scope>
    <source>
        <strain evidence="1">P1</strain>
    </source>
</reference>
<evidence type="ECO:0000313" key="1">
    <source>
        <dbReference type="EMBL" id="UUZ44642.1"/>
    </source>
</evidence>
<accession>A0AC61U3N1</accession>
<dbReference type="Proteomes" id="UP001059663">
    <property type="component" value="Chromosome"/>
</dbReference>
<gene>
    <name evidence="1" type="ORF">LP422_20255</name>
</gene>
<dbReference type="EMBL" id="CP087977">
    <property type="protein sequence ID" value="UUZ44642.1"/>
    <property type="molecule type" value="Genomic_DNA"/>
</dbReference>
<name>A0AC61U3N1_9MICO</name>
<sequence length="75" mass="8298">MSTGPRPVGLVVDDEVALPDAQHDVDRAGEVAAQRLVTEERVVEHVGEGQDRVVSRQVLAHEGREVAQHRLRGRR</sequence>
<protein>
    <submittedName>
        <fullName evidence="1">Uncharacterized protein</fullName>
    </submittedName>
</protein>
<organism evidence="1 2">
    <name type="scientific">Janibacter limosus</name>
    <dbReference type="NCBI Taxonomy" id="53458"/>
    <lineage>
        <taxon>Bacteria</taxon>
        <taxon>Bacillati</taxon>
        <taxon>Actinomycetota</taxon>
        <taxon>Actinomycetes</taxon>
        <taxon>Micrococcales</taxon>
        <taxon>Intrasporangiaceae</taxon>
        <taxon>Janibacter</taxon>
    </lineage>
</organism>
<evidence type="ECO:0000313" key="2">
    <source>
        <dbReference type="Proteomes" id="UP001059663"/>
    </source>
</evidence>